<sequence>MENAALVVGLLCICFLGQEDWVMAHIVPQSQPQICEAQNSKSYQIFYKIAKIKLHLMHLVHEKYTSIEMYIVLKIYIPGTFSRRHLPLCEENVEIHDSAGNVWPIRTNIRQNGDVRCVTIGWTDFTTAKGLDNGDKCIFKLVDDVSIFKVYKYVSGSMIPISIIFIIYGKLLM</sequence>
<dbReference type="Pfam" id="PF02362">
    <property type="entry name" value="B3"/>
    <property type="match status" value="1"/>
</dbReference>
<evidence type="ECO:0000256" key="5">
    <source>
        <dbReference type="ARBA" id="ARBA00023242"/>
    </source>
</evidence>
<dbReference type="SUPFAM" id="SSF101936">
    <property type="entry name" value="DNA-binding pseudobarrel domain"/>
    <property type="match status" value="1"/>
</dbReference>
<keyword evidence="6" id="KW-0812">Transmembrane</keyword>
<dbReference type="SMART" id="SM01019">
    <property type="entry name" value="B3"/>
    <property type="match status" value="1"/>
</dbReference>
<keyword evidence="3" id="KW-0238">DNA-binding</keyword>
<evidence type="ECO:0000259" key="8">
    <source>
        <dbReference type="PROSITE" id="PS50863"/>
    </source>
</evidence>
<keyword evidence="10" id="KW-1185">Reference proteome</keyword>
<keyword evidence="4" id="KW-0804">Transcription</keyword>
<evidence type="ECO:0000256" key="7">
    <source>
        <dbReference type="SAM" id="SignalP"/>
    </source>
</evidence>
<dbReference type="GO" id="GO:0003677">
    <property type="term" value="F:DNA binding"/>
    <property type="evidence" value="ECO:0007669"/>
    <property type="project" value="UniProtKB-KW"/>
</dbReference>
<keyword evidence="6" id="KW-0472">Membrane</keyword>
<protein>
    <submittedName>
        <fullName evidence="9">B3 DNA binding domain</fullName>
    </submittedName>
</protein>
<organism evidence="9 10">
    <name type="scientific">Forsythia ovata</name>
    <dbReference type="NCBI Taxonomy" id="205694"/>
    <lineage>
        <taxon>Eukaryota</taxon>
        <taxon>Viridiplantae</taxon>
        <taxon>Streptophyta</taxon>
        <taxon>Embryophyta</taxon>
        <taxon>Tracheophyta</taxon>
        <taxon>Spermatophyta</taxon>
        <taxon>Magnoliopsida</taxon>
        <taxon>eudicotyledons</taxon>
        <taxon>Gunneridae</taxon>
        <taxon>Pentapetalae</taxon>
        <taxon>asterids</taxon>
        <taxon>lamiids</taxon>
        <taxon>Lamiales</taxon>
        <taxon>Oleaceae</taxon>
        <taxon>Forsythieae</taxon>
        <taxon>Forsythia</taxon>
    </lineage>
</organism>
<dbReference type="PROSITE" id="PS50863">
    <property type="entry name" value="B3"/>
    <property type="match status" value="1"/>
</dbReference>
<comment type="subcellular location">
    <subcellularLocation>
        <location evidence="1">Nucleus</location>
    </subcellularLocation>
</comment>
<proteinExistence type="predicted"/>
<feature type="chain" id="PRO_5044784918" evidence="7">
    <location>
        <begin position="25"/>
        <end position="173"/>
    </location>
</feature>
<comment type="caution">
    <text evidence="9">The sequence shown here is derived from an EMBL/GenBank/DDBJ whole genome shotgun (WGS) entry which is preliminary data.</text>
</comment>
<keyword evidence="7" id="KW-0732">Signal</keyword>
<evidence type="ECO:0000313" key="9">
    <source>
        <dbReference type="EMBL" id="KAL2468021.1"/>
    </source>
</evidence>
<gene>
    <name evidence="9" type="ORF">Fot_51546</name>
</gene>
<keyword evidence="6" id="KW-1133">Transmembrane helix</keyword>
<dbReference type="GO" id="GO:0005634">
    <property type="term" value="C:nucleus"/>
    <property type="evidence" value="ECO:0007669"/>
    <property type="project" value="UniProtKB-SubCell"/>
</dbReference>
<evidence type="ECO:0000256" key="6">
    <source>
        <dbReference type="SAM" id="Phobius"/>
    </source>
</evidence>
<accession>A0ABD1PVQ1</accession>
<name>A0ABD1PVQ1_9LAMI</name>
<dbReference type="CDD" id="cd10017">
    <property type="entry name" value="B3_DNA"/>
    <property type="match status" value="1"/>
</dbReference>
<feature type="signal peptide" evidence="7">
    <location>
        <begin position="1"/>
        <end position="24"/>
    </location>
</feature>
<evidence type="ECO:0000256" key="4">
    <source>
        <dbReference type="ARBA" id="ARBA00023163"/>
    </source>
</evidence>
<keyword evidence="5" id="KW-0539">Nucleus</keyword>
<dbReference type="AlphaFoldDB" id="A0ABD1PVQ1"/>
<evidence type="ECO:0000256" key="1">
    <source>
        <dbReference type="ARBA" id="ARBA00004123"/>
    </source>
</evidence>
<feature type="domain" description="TF-B3" evidence="8">
    <location>
        <begin position="60"/>
        <end position="156"/>
    </location>
</feature>
<evidence type="ECO:0000313" key="10">
    <source>
        <dbReference type="Proteomes" id="UP001604277"/>
    </source>
</evidence>
<dbReference type="Gene3D" id="2.40.330.10">
    <property type="entry name" value="DNA-binding pseudobarrel domain"/>
    <property type="match status" value="1"/>
</dbReference>
<keyword evidence="2" id="KW-0805">Transcription regulation</keyword>
<feature type="transmembrane region" description="Helical" evidence="6">
    <location>
        <begin position="150"/>
        <end position="168"/>
    </location>
</feature>
<dbReference type="EMBL" id="JBFOLJ010000017">
    <property type="protein sequence ID" value="KAL2468021.1"/>
    <property type="molecule type" value="Genomic_DNA"/>
</dbReference>
<reference evidence="10" key="1">
    <citation type="submission" date="2024-07" db="EMBL/GenBank/DDBJ databases">
        <title>Two chromosome-level genome assemblies of Korean endemic species Abeliophyllum distichum and Forsythia ovata (Oleaceae).</title>
        <authorList>
            <person name="Jang H."/>
        </authorList>
    </citation>
    <scope>NUCLEOTIDE SEQUENCE [LARGE SCALE GENOMIC DNA]</scope>
</reference>
<dbReference type="InterPro" id="IPR015300">
    <property type="entry name" value="DNA-bd_pseudobarrel_sf"/>
</dbReference>
<evidence type="ECO:0000256" key="2">
    <source>
        <dbReference type="ARBA" id="ARBA00023015"/>
    </source>
</evidence>
<dbReference type="Proteomes" id="UP001604277">
    <property type="component" value="Unassembled WGS sequence"/>
</dbReference>
<evidence type="ECO:0000256" key="3">
    <source>
        <dbReference type="ARBA" id="ARBA00023125"/>
    </source>
</evidence>
<dbReference type="InterPro" id="IPR003340">
    <property type="entry name" value="B3_DNA-bd"/>
</dbReference>